<sequence>MDNSSVLVSMDYMEVPKGNVLPRWTKQPSLALNTCTVQAASEDEADKLMKKALLLKTLEIVNGKRKLDEAGFKQAMTALEQEETAKQCDPVGSFCMQTFSSPTKCDVPLSCPKSSYTGGRPPNTGMKSWLAKTNKKVNKTSSDSESMPIDWPEEEAPKNKKTKRLKEI</sequence>
<reference evidence="2" key="1">
    <citation type="submission" date="2020-07" db="EMBL/GenBank/DDBJ databases">
        <title>Genome sequence and genetic diversity analysis of an under-domesticated orphan crop, white fonio (Digitaria exilis).</title>
        <authorList>
            <person name="Bennetzen J.L."/>
            <person name="Chen S."/>
            <person name="Ma X."/>
            <person name="Wang X."/>
            <person name="Yssel A.E.J."/>
            <person name="Chaluvadi S.R."/>
            <person name="Johnson M."/>
            <person name="Gangashetty P."/>
            <person name="Hamidou F."/>
            <person name="Sanogo M.D."/>
            <person name="Zwaenepoel A."/>
            <person name="Wallace J."/>
            <person name="Van De Peer Y."/>
            <person name="Van Deynze A."/>
        </authorList>
    </citation>
    <scope>NUCLEOTIDE SEQUENCE</scope>
    <source>
        <tissue evidence="2">Leaves</tissue>
    </source>
</reference>
<organism evidence="2 3">
    <name type="scientific">Digitaria exilis</name>
    <dbReference type="NCBI Taxonomy" id="1010633"/>
    <lineage>
        <taxon>Eukaryota</taxon>
        <taxon>Viridiplantae</taxon>
        <taxon>Streptophyta</taxon>
        <taxon>Embryophyta</taxon>
        <taxon>Tracheophyta</taxon>
        <taxon>Spermatophyta</taxon>
        <taxon>Magnoliopsida</taxon>
        <taxon>Liliopsida</taxon>
        <taxon>Poales</taxon>
        <taxon>Poaceae</taxon>
        <taxon>PACMAD clade</taxon>
        <taxon>Panicoideae</taxon>
        <taxon>Panicodae</taxon>
        <taxon>Paniceae</taxon>
        <taxon>Anthephorinae</taxon>
        <taxon>Digitaria</taxon>
    </lineage>
</organism>
<dbReference type="OrthoDB" id="10628714at2759"/>
<name>A0A835ETS9_9POAL</name>
<evidence type="ECO:0000313" key="3">
    <source>
        <dbReference type="Proteomes" id="UP000636709"/>
    </source>
</evidence>
<protein>
    <submittedName>
        <fullName evidence="2">Uncharacterized protein</fullName>
    </submittedName>
</protein>
<feature type="region of interest" description="Disordered" evidence="1">
    <location>
        <begin position="115"/>
        <end position="168"/>
    </location>
</feature>
<comment type="caution">
    <text evidence="2">The sequence shown here is derived from an EMBL/GenBank/DDBJ whole genome shotgun (WGS) entry which is preliminary data.</text>
</comment>
<gene>
    <name evidence="2" type="ORF">HU200_030738</name>
</gene>
<dbReference type="AlphaFoldDB" id="A0A835ETS9"/>
<feature type="compositionally biased region" description="Basic residues" evidence="1">
    <location>
        <begin position="159"/>
        <end position="168"/>
    </location>
</feature>
<proteinExistence type="predicted"/>
<dbReference type="EMBL" id="JACEFO010001767">
    <property type="protein sequence ID" value="KAF8706465.1"/>
    <property type="molecule type" value="Genomic_DNA"/>
</dbReference>
<accession>A0A835ETS9</accession>
<evidence type="ECO:0000256" key="1">
    <source>
        <dbReference type="SAM" id="MobiDB-lite"/>
    </source>
</evidence>
<dbReference type="Proteomes" id="UP000636709">
    <property type="component" value="Unassembled WGS sequence"/>
</dbReference>
<evidence type="ECO:0000313" key="2">
    <source>
        <dbReference type="EMBL" id="KAF8706465.1"/>
    </source>
</evidence>
<keyword evidence="3" id="KW-1185">Reference proteome</keyword>